<dbReference type="PANTHER" id="PTHR30474">
    <property type="entry name" value="CELL CYCLE PROTEIN"/>
    <property type="match status" value="1"/>
</dbReference>
<feature type="transmembrane region" description="Helical" evidence="6">
    <location>
        <begin position="456"/>
        <end position="479"/>
    </location>
</feature>
<evidence type="ECO:0000259" key="7">
    <source>
        <dbReference type="PROSITE" id="PS50006"/>
    </source>
</evidence>
<dbReference type="PROSITE" id="PS50006">
    <property type="entry name" value="FHA_DOMAIN"/>
    <property type="match status" value="1"/>
</dbReference>
<feature type="transmembrane region" description="Helical" evidence="6">
    <location>
        <begin position="304"/>
        <end position="325"/>
    </location>
</feature>
<feature type="transmembrane region" description="Helical" evidence="6">
    <location>
        <begin position="196"/>
        <end position="216"/>
    </location>
</feature>
<dbReference type="Gene3D" id="2.60.200.20">
    <property type="match status" value="1"/>
</dbReference>
<feature type="domain" description="FHA" evidence="7">
    <location>
        <begin position="62"/>
        <end position="111"/>
    </location>
</feature>
<feature type="transmembrane region" description="Helical" evidence="6">
    <location>
        <begin position="485"/>
        <end position="512"/>
    </location>
</feature>
<dbReference type="Pfam" id="PF01098">
    <property type="entry name" value="FTSW_RODA_SPOVE"/>
    <property type="match status" value="1"/>
</dbReference>
<evidence type="ECO:0000313" key="9">
    <source>
        <dbReference type="Proteomes" id="UP000301475"/>
    </source>
</evidence>
<evidence type="ECO:0000256" key="3">
    <source>
        <dbReference type="ARBA" id="ARBA00022960"/>
    </source>
</evidence>
<dbReference type="SMART" id="SM00240">
    <property type="entry name" value="FHA"/>
    <property type="match status" value="1"/>
</dbReference>
<dbReference type="AlphaFoldDB" id="A0A4P8XV63"/>
<name>A0A4P8XV63_9FIRM</name>
<dbReference type="GO" id="GO:0005886">
    <property type="term" value="C:plasma membrane"/>
    <property type="evidence" value="ECO:0007669"/>
    <property type="project" value="TreeGrafter"/>
</dbReference>
<keyword evidence="9" id="KW-1185">Reference proteome</keyword>
<evidence type="ECO:0000256" key="6">
    <source>
        <dbReference type="SAM" id="Phobius"/>
    </source>
</evidence>
<gene>
    <name evidence="8" type="ORF">E5Z56_03940</name>
</gene>
<dbReference type="InterPro" id="IPR008984">
    <property type="entry name" value="SMAD_FHA_dom_sf"/>
</dbReference>
<dbReference type="RefSeq" id="WP_138156624.1">
    <property type="nucleotide sequence ID" value="NZ_CP039381.1"/>
</dbReference>
<feature type="transmembrane region" description="Helical" evidence="6">
    <location>
        <begin position="408"/>
        <end position="426"/>
    </location>
</feature>
<feature type="transmembrane region" description="Helical" evidence="6">
    <location>
        <begin position="370"/>
        <end position="402"/>
    </location>
</feature>
<dbReference type="PANTHER" id="PTHR30474:SF3">
    <property type="entry name" value="PEPTIDOGLYCAN GLYCOSYLTRANSFERASE RODA"/>
    <property type="match status" value="1"/>
</dbReference>
<keyword evidence="2 6" id="KW-0812">Transmembrane</keyword>
<sequence length="591" mass="65254">MSFQWLLDTGVVAVRVVLPLYALVIIYSIFASMRRHRRPQKPLLTLHNVETGEKIPVLFWENSIGRSRGSDIRVNDPAVSRDHCILLRRQEGWMITDVGSTQGTYVNGEKIVSNGRERKLSFFASIIDSVKSNIQKGIKAVDDTTVNRTKLLIGDEIQVGSNLFRVERGDEYIEPIKPNRFMGKISNKPSMKQYKLMIMITIFHFLMAIEASWDYYDKDLMPFVYCGVFSIIGWVLFFVSSNILKRTNFELEALGLFLTGLGLMLQVRQEAKMSIVTIVTAVAGIIGFMIIVKLLEKPDWVQRFRFWGMICAVGLLGLNLVFGTVQNGAANWISVGGISIQPSEIAKILYIFVGAGTLDSIMTRRNKIEFIIFSAICVGELALMGDFGTALIFFATFLFVAFMRSGDIKTILLALGTAGGGGALILKIKPYIAKRFKTWGHAIEYASDGGFQQAHVLTYLASGGLFGVGIGNGFLKYVFASESDLVFGIVCEELGIIVGFVLIIAILCLAIYTRDIATRSRSTFYSISACCAAGLFIVQMSLNVFGATDILPLTGVTFPFVSAGGSSMISCWGLLAFIKAADERTYSQKRG</sequence>
<dbReference type="InterPro" id="IPR000253">
    <property type="entry name" value="FHA_dom"/>
</dbReference>
<feature type="transmembrane region" description="Helical" evidence="6">
    <location>
        <begin position="524"/>
        <end position="546"/>
    </location>
</feature>
<keyword evidence="3" id="KW-0133">Cell shape</keyword>
<feature type="transmembrane region" description="Helical" evidence="6">
    <location>
        <begin position="558"/>
        <end position="581"/>
    </location>
</feature>
<protein>
    <submittedName>
        <fullName evidence="8">FHA domain-containing protein</fullName>
    </submittedName>
</protein>
<evidence type="ECO:0000256" key="2">
    <source>
        <dbReference type="ARBA" id="ARBA00022692"/>
    </source>
</evidence>
<proteinExistence type="predicted"/>
<feature type="transmembrane region" description="Helical" evidence="6">
    <location>
        <begin position="12"/>
        <end position="31"/>
    </location>
</feature>
<dbReference type="InterPro" id="IPR001182">
    <property type="entry name" value="FtsW/RodA"/>
</dbReference>
<dbReference type="GO" id="GO:0015648">
    <property type="term" value="F:lipid-linked peptidoglycan transporter activity"/>
    <property type="evidence" value="ECO:0007669"/>
    <property type="project" value="TreeGrafter"/>
</dbReference>
<dbReference type="GO" id="GO:0032153">
    <property type="term" value="C:cell division site"/>
    <property type="evidence" value="ECO:0007669"/>
    <property type="project" value="TreeGrafter"/>
</dbReference>
<evidence type="ECO:0000313" key="8">
    <source>
        <dbReference type="EMBL" id="QCT06562.1"/>
    </source>
</evidence>
<dbReference type="EMBL" id="CP039381">
    <property type="protein sequence ID" value="QCT06562.1"/>
    <property type="molecule type" value="Genomic_DNA"/>
</dbReference>
<dbReference type="CDD" id="cd00060">
    <property type="entry name" value="FHA"/>
    <property type="match status" value="1"/>
</dbReference>
<evidence type="ECO:0000256" key="5">
    <source>
        <dbReference type="ARBA" id="ARBA00023136"/>
    </source>
</evidence>
<keyword evidence="5 6" id="KW-0472">Membrane</keyword>
<feature type="transmembrane region" description="Helical" evidence="6">
    <location>
        <begin position="273"/>
        <end position="292"/>
    </location>
</feature>
<dbReference type="GO" id="GO:0008360">
    <property type="term" value="P:regulation of cell shape"/>
    <property type="evidence" value="ECO:0007669"/>
    <property type="project" value="UniProtKB-KW"/>
</dbReference>
<dbReference type="KEGG" id="ruj:E5Z56_03940"/>
<evidence type="ECO:0000256" key="4">
    <source>
        <dbReference type="ARBA" id="ARBA00022989"/>
    </source>
</evidence>
<dbReference type="GO" id="GO:0051301">
    <property type="term" value="P:cell division"/>
    <property type="evidence" value="ECO:0007669"/>
    <property type="project" value="InterPro"/>
</dbReference>
<evidence type="ECO:0000256" key="1">
    <source>
        <dbReference type="ARBA" id="ARBA00004141"/>
    </source>
</evidence>
<dbReference type="OrthoDB" id="9812661at2"/>
<keyword evidence="4 6" id="KW-1133">Transmembrane helix</keyword>
<comment type="subcellular location">
    <subcellularLocation>
        <location evidence="1">Membrane</location>
        <topology evidence="1">Multi-pass membrane protein</topology>
    </subcellularLocation>
</comment>
<organism evidence="8 9">
    <name type="scientific">Ruminococcus bovis</name>
    <dbReference type="NCBI Taxonomy" id="2564099"/>
    <lineage>
        <taxon>Bacteria</taxon>
        <taxon>Bacillati</taxon>
        <taxon>Bacillota</taxon>
        <taxon>Clostridia</taxon>
        <taxon>Eubacteriales</taxon>
        <taxon>Oscillospiraceae</taxon>
        <taxon>Ruminococcus</taxon>
    </lineage>
</organism>
<dbReference type="SUPFAM" id="SSF49879">
    <property type="entry name" value="SMAD/FHA domain"/>
    <property type="match status" value="1"/>
</dbReference>
<accession>A0A4P8XV63</accession>
<dbReference type="Pfam" id="PF00498">
    <property type="entry name" value="FHA"/>
    <property type="match status" value="1"/>
</dbReference>
<reference evidence="8 9" key="1">
    <citation type="submission" date="2019-04" db="EMBL/GenBank/DDBJ databases">
        <authorList>
            <person name="Embree M."/>
            <person name="Gaffney J.R."/>
        </authorList>
    </citation>
    <scope>NUCLEOTIDE SEQUENCE [LARGE SCALE GENOMIC DNA]</scope>
    <source>
        <strain evidence="8 9">JE7A12</strain>
    </source>
</reference>
<dbReference type="Proteomes" id="UP000301475">
    <property type="component" value="Chromosome"/>
</dbReference>
<feature type="transmembrane region" description="Helical" evidence="6">
    <location>
        <begin position="222"/>
        <end position="239"/>
    </location>
</feature>